<dbReference type="InterPro" id="IPR001927">
    <property type="entry name" value="Na/Gal_symport"/>
</dbReference>
<proteinExistence type="predicted"/>
<reference evidence="8 9" key="1">
    <citation type="submission" date="2020-02" db="EMBL/GenBank/DDBJ databases">
        <title>Bacillus aquiflavi sp. nov., isolated from yellow water of strong flavor Chinese baijiu in Yibin region of China.</title>
        <authorList>
            <person name="Xie J."/>
        </authorList>
    </citation>
    <scope>NUCLEOTIDE SEQUENCE [LARGE SCALE GENOMIC DNA]</scope>
    <source>
        <strain evidence="8 9">SA4</strain>
    </source>
</reference>
<dbReference type="GO" id="GO:0015293">
    <property type="term" value="F:symporter activity"/>
    <property type="evidence" value="ECO:0007669"/>
    <property type="project" value="InterPro"/>
</dbReference>
<keyword evidence="5 6" id="KW-0472">Membrane</keyword>
<keyword evidence="3 6" id="KW-0812">Transmembrane</keyword>
<dbReference type="Proteomes" id="UP000481043">
    <property type="component" value="Unassembled WGS sequence"/>
</dbReference>
<evidence type="ECO:0000256" key="1">
    <source>
        <dbReference type="ARBA" id="ARBA00004651"/>
    </source>
</evidence>
<comment type="caution">
    <text evidence="8">The sequence shown here is derived from an EMBL/GenBank/DDBJ whole genome shotgun (WGS) entry which is preliminary data.</text>
</comment>
<dbReference type="InterPro" id="IPR039672">
    <property type="entry name" value="MFS_2"/>
</dbReference>
<feature type="transmembrane region" description="Helical" evidence="6">
    <location>
        <begin position="282"/>
        <end position="299"/>
    </location>
</feature>
<dbReference type="InterPro" id="IPR020846">
    <property type="entry name" value="MFS_dom"/>
</dbReference>
<feature type="transmembrane region" description="Helical" evidence="6">
    <location>
        <begin position="7"/>
        <end position="26"/>
    </location>
</feature>
<organism evidence="8 9">
    <name type="scientific">Bacillus mesophilus</name>
    <dbReference type="NCBI Taxonomy" id="1808955"/>
    <lineage>
        <taxon>Bacteria</taxon>
        <taxon>Bacillati</taxon>
        <taxon>Bacillota</taxon>
        <taxon>Bacilli</taxon>
        <taxon>Bacillales</taxon>
        <taxon>Bacillaceae</taxon>
        <taxon>Bacillus</taxon>
    </lineage>
</organism>
<feature type="transmembrane region" description="Helical" evidence="6">
    <location>
        <begin position="32"/>
        <end position="51"/>
    </location>
</feature>
<protein>
    <submittedName>
        <fullName evidence="8">MFS transporter</fullName>
    </submittedName>
</protein>
<feature type="transmembrane region" description="Helical" evidence="6">
    <location>
        <begin position="305"/>
        <end position="326"/>
    </location>
</feature>
<dbReference type="Gene3D" id="1.20.1250.20">
    <property type="entry name" value="MFS general substrate transporter like domains"/>
    <property type="match status" value="2"/>
</dbReference>
<dbReference type="PANTHER" id="PTHR11328">
    <property type="entry name" value="MAJOR FACILITATOR SUPERFAMILY DOMAIN-CONTAINING PROTEIN"/>
    <property type="match status" value="1"/>
</dbReference>
<sequence>MVAYGFGSFGVFSVWALIGAFLTYYYTDVAGIGAGVVGTLMLITRLFDGITDLGMGSIVDKTKSKHGKARPWLLWMSIPLAISTVLLFSVPDLSTNAKVIYAYVTYILFILFYTAVSIPYKTLLGVMTQDQNSRSISNIYTGIFIMVGTLIVMTLTQPLAASIGWTGLATLFAVVTVAAILTTFKSVKERAVVSPSQQEKELTFFNSLGSLFKNKYWVIITCICIIFYATTALTQGAGLYYAQYVLGDIGYFPLIGLAIAGPMVIGMFFLGPIVRRFGKRNVVLFGSFLYIVGQIVKMIDPTNLTSFLIGTVLASLGAMPVLALLFAMINDTIEYGEYKTGLRTEGLVNSGASFGIKVGTGLGLALIGWLLAFGNYAPGADEQSALATQMIYALNIYVPLGLAIVQVILVYMFKLDKEYPEILAQLQKRKETR</sequence>
<feature type="transmembrane region" description="Helical" evidence="6">
    <location>
        <begin position="347"/>
        <end position="371"/>
    </location>
</feature>
<evidence type="ECO:0000259" key="7">
    <source>
        <dbReference type="PROSITE" id="PS50850"/>
    </source>
</evidence>
<feature type="transmembrane region" description="Helical" evidence="6">
    <location>
        <begin position="216"/>
        <end position="237"/>
    </location>
</feature>
<feature type="transmembrane region" description="Helical" evidence="6">
    <location>
        <begin position="391"/>
        <end position="413"/>
    </location>
</feature>
<dbReference type="PROSITE" id="PS50850">
    <property type="entry name" value="MFS"/>
    <property type="match status" value="1"/>
</dbReference>
<dbReference type="EMBL" id="JAAIWM010000015">
    <property type="protein sequence ID" value="NEY74165.1"/>
    <property type="molecule type" value="Genomic_DNA"/>
</dbReference>
<evidence type="ECO:0000256" key="5">
    <source>
        <dbReference type="ARBA" id="ARBA00023136"/>
    </source>
</evidence>
<comment type="subcellular location">
    <subcellularLocation>
        <location evidence="1">Cell membrane</location>
        <topology evidence="1">Multi-pass membrane protein</topology>
    </subcellularLocation>
</comment>
<dbReference type="AlphaFoldDB" id="A0A6M0QD16"/>
<feature type="domain" description="Major facilitator superfamily (MFS) profile" evidence="7">
    <location>
        <begin position="202"/>
        <end position="433"/>
    </location>
</feature>
<dbReference type="GO" id="GO:0005886">
    <property type="term" value="C:plasma membrane"/>
    <property type="evidence" value="ECO:0007669"/>
    <property type="project" value="UniProtKB-SubCell"/>
</dbReference>
<dbReference type="InterPro" id="IPR036259">
    <property type="entry name" value="MFS_trans_sf"/>
</dbReference>
<keyword evidence="2" id="KW-0813">Transport</keyword>
<dbReference type="Pfam" id="PF13347">
    <property type="entry name" value="MFS_2"/>
    <property type="match status" value="1"/>
</dbReference>
<gene>
    <name evidence="8" type="ORF">G4D63_20915</name>
</gene>
<evidence type="ECO:0000256" key="3">
    <source>
        <dbReference type="ARBA" id="ARBA00022692"/>
    </source>
</evidence>
<keyword evidence="9" id="KW-1185">Reference proteome</keyword>
<feature type="transmembrane region" description="Helical" evidence="6">
    <location>
        <begin position="72"/>
        <end position="88"/>
    </location>
</feature>
<dbReference type="SUPFAM" id="SSF103473">
    <property type="entry name" value="MFS general substrate transporter"/>
    <property type="match status" value="1"/>
</dbReference>
<name>A0A6M0QD16_9BACI</name>
<keyword evidence="4 6" id="KW-1133">Transmembrane helix</keyword>
<evidence type="ECO:0000313" key="9">
    <source>
        <dbReference type="Proteomes" id="UP000481043"/>
    </source>
</evidence>
<dbReference type="CDD" id="cd17332">
    <property type="entry name" value="MFS_MelB_like"/>
    <property type="match status" value="1"/>
</dbReference>
<evidence type="ECO:0000256" key="6">
    <source>
        <dbReference type="SAM" id="Phobius"/>
    </source>
</evidence>
<evidence type="ECO:0000256" key="2">
    <source>
        <dbReference type="ARBA" id="ARBA00022448"/>
    </source>
</evidence>
<feature type="transmembrane region" description="Helical" evidence="6">
    <location>
        <begin position="249"/>
        <end position="270"/>
    </location>
</feature>
<evidence type="ECO:0000313" key="8">
    <source>
        <dbReference type="EMBL" id="NEY74165.1"/>
    </source>
</evidence>
<dbReference type="NCBIfam" id="TIGR00792">
    <property type="entry name" value="gph"/>
    <property type="match status" value="1"/>
</dbReference>
<dbReference type="PANTHER" id="PTHR11328:SF24">
    <property type="entry name" value="MAJOR FACILITATOR SUPERFAMILY (MFS) PROFILE DOMAIN-CONTAINING PROTEIN"/>
    <property type="match status" value="1"/>
</dbReference>
<dbReference type="GO" id="GO:0006814">
    <property type="term" value="P:sodium ion transport"/>
    <property type="evidence" value="ECO:0007669"/>
    <property type="project" value="InterPro"/>
</dbReference>
<feature type="transmembrane region" description="Helical" evidence="6">
    <location>
        <begin position="139"/>
        <end position="157"/>
    </location>
</feature>
<evidence type="ECO:0000256" key="4">
    <source>
        <dbReference type="ARBA" id="ARBA00022989"/>
    </source>
</evidence>
<feature type="transmembrane region" description="Helical" evidence="6">
    <location>
        <begin position="163"/>
        <end position="184"/>
    </location>
</feature>
<feature type="transmembrane region" description="Helical" evidence="6">
    <location>
        <begin position="100"/>
        <end position="118"/>
    </location>
</feature>
<dbReference type="GO" id="GO:0008643">
    <property type="term" value="P:carbohydrate transport"/>
    <property type="evidence" value="ECO:0007669"/>
    <property type="project" value="InterPro"/>
</dbReference>
<accession>A0A6M0QD16</accession>